<comment type="caution">
    <text evidence="2">The sequence shown here is derived from an EMBL/GenBank/DDBJ whole genome shotgun (WGS) entry which is preliminary data.</text>
</comment>
<evidence type="ECO:0000313" key="2">
    <source>
        <dbReference type="EMBL" id="KAF6168183.1"/>
    </source>
</evidence>
<dbReference type="Proteomes" id="UP000541444">
    <property type="component" value="Unassembled WGS sequence"/>
</dbReference>
<feature type="compositionally biased region" description="Basic and acidic residues" evidence="1">
    <location>
        <begin position="1"/>
        <end position="12"/>
    </location>
</feature>
<feature type="region of interest" description="Disordered" evidence="1">
    <location>
        <begin position="1"/>
        <end position="20"/>
    </location>
</feature>
<keyword evidence="3" id="KW-1185">Reference proteome</keyword>
<evidence type="ECO:0000256" key="1">
    <source>
        <dbReference type="SAM" id="MobiDB-lite"/>
    </source>
</evidence>
<gene>
    <name evidence="2" type="ORF">GIB67_011568</name>
</gene>
<protein>
    <submittedName>
        <fullName evidence="2">Uncharacterized protein</fullName>
    </submittedName>
</protein>
<dbReference type="AlphaFoldDB" id="A0A7J7NM52"/>
<accession>A0A7J7NM52</accession>
<organism evidence="2 3">
    <name type="scientific">Kingdonia uniflora</name>
    <dbReference type="NCBI Taxonomy" id="39325"/>
    <lineage>
        <taxon>Eukaryota</taxon>
        <taxon>Viridiplantae</taxon>
        <taxon>Streptophyta</taxon>
        <taxon>Embryophyta</taxon>
        <taxon>Tracheophyta</taxon>
        <taxon>Spermatophyta</taxon>
        <taxon>Magnoliopsida</taxon>
        <taxon>Ranunculales</taxon>
        <taxon>Circaeasteraceae</taxon>
        <taxon>Kingdonia</taxon>
    </lineage>
</organism>
<evidence type="ECO:0000313" key="3">
    <source>
        <dbReference type="Proteomes" id="UP000541444"/>
    </source>
</evidence>
<sequence length="136" mass="15443">MIVRGSIEEKGSSRQASQEGAELTSARVQILELLAELEEEGKNVIDLQFQVIVLEARITDTRACASKYEVLWLVADVLIKKMEEACNRPDKNINVAWNKVVTLEHIIQGLKLNALKYLDENMKLQDENMKLDANLF</sequence>
<name>A0A7J7NM52_9MAGN</name>
<reference evidence="2 3" key="1">
    <citation type="journal article" date="2020" name="IScience">
        <title>Genome Sequencing of the Endangered Kingdonia uniflora (Circaeasteraceae, Ranunculales) Reveals Potential Mechanisms of Evolutionary Specialization.</title>
        <authorList>
            <person name="Sun Y."/>
            <person name="Deng T."/>
            <person name="Zhang A."/>
            <person name="Moore M.J."/>
            <person name="Landis J.B."/>
            <person name="Lin N."/>
            <person name="Zhang H."/>
            <person name="Zhang X."/>
            <person name="Huang J."/>
            <person name="Zhang X."/>
            <person name="Sun H."/>
            <person name="Wang H."/>
        </authorList>
    </citation>
    <scope>NUCLEOTIDE SEQUENCE [LARGE SCALE GENOMIC DNA]</scope>
    <source>
        <strain evidence="2">TB1705</strain>
        <tissue evidence="2">Leaf</tissue>
    </source>
</reference>
<proteinExistence type="predicted"/>
<dbReference type="EMBL" id="JACGCM010000704">
    <property type="protein sequence ID" value="KAF6168183.1"/>
    <property type="molecule type" value="Genomic_DNA"/>
</dbReference>